<dbReference type="EMBL" id="JACOOQ010000001">
    <property type="protein sequence ID" value="MBC5638972.1"/>
    <property type="molecule type" value="Genomic_DNA"/>
</dbReference>
<feature type="transmembrane region" description="Helical" evidence="1">
    <location>
        <begin position="290"/>
        <end position="308"/>
    </location>
</feature>
<evidence type="ECO:0000313" key="3">
    <source>
        <dbReference type="Proteomes" id="UP000662088"/>
    </source>
</evidence>
<feature type="transmembrane region" description="Helical" evidence="1">
    <location>
        <begin position="348"/>
        <end position="369"/>
    </location>
</feature>
<keyword evidence="3" id="KW-1185">Reference proteome</keyword>
<keyword evidence="1" id="KW-1133">Transmembrane helix</keyword>
<proteinExistence type="predicted"/>
<feature type="transmembrane region" description="Helical" evidence="1">
    <location>
        <begin position="181"/>
        <end position="210"/>
    </location>
</feature>
<feature type="transmembrane region" description="Helical" evidence="1">
    <location>
        <begin position="77"/>
        <end position="95"/>
    </location>
</feature>
<feature type="transmembrane region" description="Helical" evidence="1">
    <location>
        <begin position="132"/>
        <end position="149"/>
    </location>
</feature>
<feature type="transmembrane region" description="Helical" evidence="1">
    <location>
        <begin position="433"/>
        <end position="451"/>
    </location>
</feature>
<protein>
    <submittedName>
        <fullName evidence="2">YfhO family protein</fullName>
    </submittedName>
</protein>
<sequence>MKKIKENYIFILSFILPIVLLFITFTVLGVGFIGEKTIVSSDMYTQYVAYFGKFKEILSGDGSIFYSFNKSLGGNNIGLFAYYLASPLNLLLIFFPKSAIGEFIFSIYLIKIGLASLCFSIYISKVYKKKDLSVVIFSLCYGLMGYNICFQMNIMWMDGMMLLPLVALGIEEVIVNEKYKLYMIALFMVIVSNYYIGYMICIFSVLYFFYKASIYRRITLSGTVKFFYSSIITGGLAAFLLIPVAISLSTGKADFNLFSEAITIKQDLSSILSKLFIGSYNMGQVMKSPANIYCSVMVAELLILYFFNKEIKLRNKLTSLIVLGFIALSFFISTFILLWHGFDYPIGFQYRNSFIFCFFVITLSYEAWLKIKSTNFKSLFIVTLFFAMISILVSYGDYDYLDINKIVVTFVISVSYVIILTIFIKFNDINRIILPLISVLLVTELTLNSYLSMKNIKYIDKEHIGGYIETISPLIEEVKSLNDNFYRIEQVYRNTLNDSMLLNYNGLGHSSSANEENTAKLIKSFGFKTNVINNVYNMGSTIPIDSILGIKYLISMEQPEFFKCYKYKQNMFYKKVKTEGSYAVYENPYALPIAFMVNERLESTNINEVKNKFVYSNDILKLMVNENYDIYKVLNITDIKLNNLSEVKYDDETVYQKEIKGVKATIELIVKAEQYAPIYMFLKSSEYENGFSSKKSNISSQNSVNITVNNNVKYDQFTGYGYNIQFIGTYDKDEEITIEISVLNDSFSLDEVQLYYCDMDRFQDIYKNLSYNIIENTIYKDGYIKGDIKVTADKTLMYTSIPYDEGWNLKVDGEEYDYFKILNGLIGVKLQPGQHKIEFKYKLPGLRLGIGISIFSLGILILAFKNKKRVFSKLKS</sequence>
<reference evidence="2" key="1">
    <citation type="submission" date="2020-08" db="EMBL/GenBank/DDBJ databases">
        <title>Genome public.</title>
        <authorList>
            <person name="Liu C."/>
            <person name="Sun Q."/>
        </authorList>
    </citation>
    <scope>NUCLEOTIDE SEQUENCE</scope>
    <source>
        <strain evidence="2">NSJ-42</strain>
    </source>
</reference>
<dbReference type="RefSeq" id="WP_186834399.1">
    <property type="nucleotide sequence ID" value="NZ_JACOOQ010000001.1"/>
</dbReference>
<feature type="transmembrane region" description="Helical" evidence="1">
    <location>
        <begin position="376"/>
        <end position="395"/>
    </location>
</feature>
<keyword evidence="1" id="KW-0472">Membrane</keyword>
<accession>A0A8I0A6B7</accession>
<dbReference type="PANTHER" id="PTHR38454">
    <property type="entry name" value="INTEGRAL MEMBRANE PROTEIN-RELATED"/>
    <property type="match status" value="1"/>
</dbReference>
<feature type="transmembrane region" description="Helical" evidence="1">
    <location>
        <begin position="107"/>
        <end position="126"/>
    </location>
</feature>
<organism evidence="2 3">
    <name type="scientific">Clostridium lentum</name>
    <dbReference type="NCBI Taxonomy" id="2763037"/>
    <lineage>
        <taxon>Bacteria</taxon>
        <taxon>Bacillati</taxon>
        <taxon>Bacillota</taxon>
        <taxon>Clostridia</taxon>
        <taxon>Eubacteriales</taxon>
        <taxon>Clostridiaceae</taxon>
        <taxon>Clostridium</taxon>
    </lineage>
</organism>
<feature type="transmembrane region" description="Helical" evidence="1">
    <location>
        <begin position="407"/>
        <end position="426"/>
    </location>
</feature>
<feature type="transmembrane region" description="Helical" evidence="1">
    <location>
        <begin position="320"/>
        <end position="342"/>
    </location>
</feature>
<feature type="transmembrane region" description="Helical" evidence="1">
    <location>
        <begin position="845"/>
        <end position="864"/>
    </location>
</feature>
<name>A0A8I0A6B7_9CLOT</name>
<evidence type="ECO:0000256" key="1">
    <source>
        <dbReference type="SAM" id="Phobius"/>
    </source>
</evidence>
<keyword evidence="1" id="KW-0812">Transmembrane</keyword>
<evidence type="ECO:0000313" key="2">
    <source>
        <dbReference type="EMBL" id="MBC5638972.1"/>
    </source>
</evidence>
<dbReference type="AlphaFoldDB" id="A0A8I0A6B7"/>
<dbReference type="Pfam" id="PF09586">
    <property type="entry name" value="YfhO"/>
    <property type="match status" value="1"/>
</dbReference>
<dbReference type="PANTHER" id="PTHR38454:SF1">
    <property type="entry name" value="INTEGRAL MEMBRANE PROTEIN"/>
    <property type="match status" value="1"/>
</dbReference>
<feature type="transmembrane region" description="Helical" evidence="1">
    <location>
        <begin position="7"/>
        <end position="33"/>
    </location>
</feature>
<feature type="transmembrane region" description="Helical" evidence="1">
    <location>
        <begin position="226"/>
        <end position="248"/>
    </location>
</feature>
<gene>
    <name evidence="2" type="ORF">H8R92_00725</name>
</gene>
<dbReference type="InterPro" id="IPR018580">
    <property type="entry name" value="Uncharacterised_YfhO"/>
</dbReference>
<dbReference type="Proteomes" id="UP000662088">
    <property type="component" value="Unassembled WGS sequence"/>
</dbReference>
<comment type="caution">
    <text evidence="2">The sequence shown here is derived from an EMBL/GenBank/DDBJ whole genome shotgun (WGS) entry which is preliminary data.</text>
</comment>